<dbReference type="AlphaFoldDB" id="H8Z1V4"/>
<dbReference type="GO" id="GO:0015774">
    <property type="term" value="P:polysaccharide transport"/>
    <property type="evidence" value="ECO:0007669"/>
    <property type="project" value="InterPro"/>
</dbReference>
<dbReference type="GO" id="GO:0000271">
    <property type="term" value="P:polysaccharide biosynthetic process"/>
    <property type="evidence" value="ECO:0007669"/>
    <property type="project" value="InterPro"/>
</dbReference>
<sequence>MIISQESSSIRIGLFSAGMRRIPGLAQLMGAELVAHSWRGFPKPVDAIAGWGAKPNTARARRYAARHGLPYLALEDGFVRSHGTGERFPPLALVVDDQGIYYNSTRPSALETLLASETDVLAAGIGEQASTARELLLTHRLSKYNQAQATFTPEDSGPRILVVDQTAGDMSVQLGGADASTFAAMVAAARAEHPQARLYIKTHPEVSSGRKRGYLSHLQDDAHTQLLREPCNPHALIAAMDQVYVVSSTLGFEALLARKPVTVFGQPWYAGWGVTDDRQPAFPRRTRQRSVLELFAAAYLHYSRYLNPATHERGTLFDVIDWLLLQRQGVARLPRRVIAVGMRRWKAAHLKPILAMAPEGVRFVRQVPALAKQDVQPGDGLVHWGRDAPAGLPEFAKRQSLPIQRLEDGFYRSVGLGSDLIRPRSLVLDRQGLYFDPRGPSDLETLLNTAQFTADDCQRAARIRQTIVNQGLTKYNLEPPGQLHWPADGRPIILAPGQVEDDASIRYGCEQVRTNLDLLESVRAAQPEAFIVYKPHPDVLSGNRRGRVLLEAARQYADWVEPHASPVACLNAADAVHTLTSLTGFEALLRAKPVRVYGRPFYAGWGLTEDQRPIPRRARRLMLDELVAGVMLHYAFYWDWTLHGFTSCEAVLAQLATERERWAASGQLSRLKDGWWSRQGRKLLVLIKTVRGGA</sequence>
<accession>H8Z1V4</accession>
<dbReference type="CDD" id="cd16440">
    <property type="entry name" value="beta_Kdo_transferase_KpsC_1"/>
    <property type="match status" value="1"/>
</dbReference>
<dbReference type="Proteomes" id="UP000002964">
    <property type="component" value="Unassembled WGS sequence"/>
</dbReference>
<dbReference type="RefSeq" id="WP_009149501.1">
    <property type="nucleotide sequence ID" value="NZ_CP121471.1"/>
</dbReference>
<dbReference type="STRING" id="631362.Thi970DRAFT_02854"/>
<protein>
    <submittedName>
        <fullName evidence="1">Capsule polysaccharide export protein</fullName>
    </submittedName>
</protein>
<reference evidence="2" key="1">
    <citation type="submission" date="2011-06" db="EMBL/GenBank/DDBJ databases">
        <authorList>
            <consortium name="US DOE Joint Genome Institute (JGI-PGF)"/>
            <person name="Lucas S."/>
            <person name="Han J."/>
            <person name="Lapidus A."/>
            <person name="Cheng J.-F."/>
            <person name="Goodwin L."/>
            <person name="Pitluck S."/>
            <person name="Peters L."/>
            <person name="Land M.L."/>
            <person name="Hauser L."/>
            <person name="Vogl K."/>
            <person name="Liu Z."/>
            <person name="Overmann J."/>
            <person name="Frigaard N.-U."/>
            <person name="Bryant D.A."/>
            <person name="Woyke T.J."/>
        </authorList>
    </citation>
    <scope>NUCLEOTIDE SEQUENCE [LARGE SCALE GENOMIC DNA]</scope>
    <source>
        <strain evidence="2">970</strain>
    </source>
</reference>
<dbReference type="eggNOG" id="COG3563">
    <property type="taxonomic scope" value="Bacteria"/>
</dbReference>
<dbReference type="Pfam" id="PF05159">
    <property type="entry name" value="Capsule_synth"/>
    <property type="match status" value="3"/>
</dbReference>
<dbReference type="CDD" id="cd16439">
    <property type="entry name" value="beta_Kdo_transferase_KpsC_2"/>
    <property type="match status" value="1"/>
</dbReference>
<gene>
    <name evidence="1" type="ORF">Thi970DRAFT_02854</name>
</gene>
<evidence type="ECO:0000313" key="1">
    <source>
        <dbReference type="EMBL" id="EIC22582.1"/>
    </source>
</evidence>
<name>H8Z1V4_9GAMM</name>
<dbReference type="InterPro" id="IPR007833">
    <property type="entry name" value="Capsule_polysaccharide_synth"/>
</dbReference>
<organism evidence="1 2">
    <name type="scientific">Thiorhodovibrio frisius</name>
    <dbReference type="NCBI Taxonomy" id="631362"/>
    <lineage>
        <taxon>Bacteria</taxon>
        <taxon>Pseudomonadati</taxon>
        <taxon>Pseudomonadota</taxon>
        <taxon>Gammaproteobacteria</taxon>
        <taxon>Chromatiales</taxon>
        <taxon>Chromatiaceae</taxon>
        <taxon>Thiorhodovibrio</taxon>
    </lineage>
</organism>
<keyword evidence="2" id="KW-1185">Reference proteome</keyword>
<dbReference type="HOGENOM" id="CLU_025998_0_0_6"/>
<dbReference type="EMBL" id="JH603169">
    <property type="protein sequence ID" value="EIC22582.1"/>
    <property type="molecule type" value="Genomic_DNA"/>
</dbReference>
<reference evidence="1 2" key="2">
    <citation type="submission" date="2011-11" db="EMBL/GenBank/DDBJ databases">
        <authorList>
            <consortium name="US DOE Joint Genome Institute"/>
            <person name="Lucas S."/>
            <person name="Han J."/>
            <person name="Lapidus A."/>
            <person name="Cheng J.-F."/>
            <person name="Goodwin L."/>
            <person name="Pitluck S."/>
            <person name="Peters L."/>
            <person name="Ovchinnikova G."/>
            <person name="Zhang X."/>
            <person name="Detter J.C."/>
            <person name="Han C."/>
            <person name="Tapia R."/>
            <person name="Land M."/>
            <person name="Hauser L."/>
            <person name="Kyrpides N."/>
            <person name="Ivanova N."/>
            <person name="Pagani I."/>
            <person name="Vogl K."/>
            <person name="Liu Z."/>
            <person name="Overmann J."/>
            <person name="Frigaard N.-U."/>
            <person name="Bryant D."/>
            <person name="Woyke T."/>
        </authorList>
    </citation>
    <scope>NUCLEOTIDE SEQUENCE [LARGE SCALE GENOMIC DNA]</scope>
    <source>
        <strain evidence="1 2">970</strain>
    </source>
</reference>
<evidence type="ECO:0000313" key="2">
    <source>
        <dbReference type="Proteomes" id="UP000002964"/>
    </source>
</evidence>
<proteinExistence type="predicted"/>